<evidence type="ECO:0000313" key="3">
    <source>
        <dbReference type="Proteomes" id="UP000183975"/>
    </source>
</evidence>
<reference evidence="2 3" key="1">
    <citation type="submission" date="2016-11" db="EMBL/GenBank/DDBJ databases">
        <authorList>
            <person name="Jaros S."/>
            <person name="Januszkiewicz K."/>
            <person name="Wedrychowicz H."/>
        </authorList>
    </citation>
    <scope>NUCLEOTIDE SEQUENCE [LARGE SCALE GENOMIC DNA]</scope>
    <source>
        <strain evidence="2 3">DSM 14214</strain>
    </source>
</reference>
<evidence type="ECO:0000259" key="1">
    <source>
        <dbReference type="PROSITE" id="PS50234"/>
    </source>
</evidence>
<keyword evidence="3" id="KW-1185">Reference proteome</keyword>
<protein>
    <submittedName>
        <fullName evidence="2">von Willebrand factor type A domain-containing protein</fullName>
    </submittedName>
</protein>
<dbReference type="InterPro" id="IPR002035">
    <property type="entry name" value="VWF_A"/>
</dbReference>
<dbReference type="Gene3D" id="3.40.50.410">
    <property type="entry name" value="von Willebrand factor, type A domain"/>
    <property type="match status" value="1"/>
</dbReference>
<dbReference type="InterPro" id="IPR036465">
    <property type="entry name" value="vWFA_dom_sf"/>
</dbReference>
<sequence>MGITASSYTLFPDTISCGGEVEGILSLSAGLDIVSNPADIVMVLDCSGSMEGEPFAAMKASVKTFIDIIDESTDENQDGNIGGGSQIAIVSFARTATQRTGFLTNTADLKTAVNNLTIDGGTNHEDAFTKAYSLFDPDTTHQKIMVMFTDGQSTAGGSAVPITTLAKENGVVIYCVVLKGLFGTDVPAASLWVSTPVTSFLSIAPTPAELEEIFAELAANISNSGATEILMQGFVADDFILTELLPPDKGTAQQLDAHSFRWSIAKLGATAIEGASLRFRLKHIATTSGEKAPMKEISYSDVENNVVIFPVRKVFTDCTEEIDVTPCPPVVTFTMDDCQDFLEYDLGNFIWENAGRILECSLTLRQICPNRSTALALILTEIDDEGESRPRGFQTFTIPAHHANGCRDIHVKSIRFVLPEDSDTACRSCRLCKKRRFKMQVIAHAIESNFVCNAK</sequence>
<dbReference type="SUPFAM" id="SSF53300">
    <property type="entry name" value="vWA-like"/>
    <property type="match status" value="1"/>
</dbReference>
<name>A0A1M6WG53_9FIRM</name>
<feature type="domain" description="VWFA" evidence="1">
    <location>
        <begin position="39"/>
        <end position="217"/>
    </location>
</feature>
<evidence type="ECO:0000313" key="2">
    <source>
        <dbReference type="EMBL" id="SHK92740.1"/>
    </source>
</evidence>
<dbReference type="CDD" id="cd00198">
    <property type="entry name" value="vWFA"/>
    <property type="match status" value="1"/>
</dbReference>
<dbReference type="EMBL" id="FRAH01000054">
    <property type="protein sequence ID" value="SHK92740.1"/>
    <property type="molecule type" value="Genomic_DNA"/>
</dbReference>
<dbReference type="OrthoDB" id="1981177at2"/>
<dbReference type="PANTHER" id="PTHR24020:SF20">
    <property type="entry name" value="PH DOMAIN-CONTAINING PROTEIN"/>
    <property type="match status" value="1"/>
</dbReference>
<proteinExistence type="predicted"/>
<organism evidence="2 3">
    <name type="scientific">Anaerotignum lactatifermentans DSM 14214</name>
    <dbReference type="NCBI Taxonomy" id="1121323"/>
    <lineage>
        <taxon>Bacteria</taxon>
        <taxon>Bacillati</taxon>
        <taxon>Bacillota</taxon>
        <taxon>Clostridia</taxon>
        <taxon>Lachnospirales</taxon>
        <taxon>Anaerotignaceae</taxon>
        <taxon>Anaerotignum</taxon>
    </lineage>
</organism>
<dbReference type="SMART" id="SM00327">
    <property type="entry name" value="VWA"/>
    <property type="match status" value="1"/>
</dbReference>
<dbReference type="InterPro" id="IPR050525">
    <property type="entry name" value="ECM_Assembly_Org"/>
</dbReference>
<dbReference type="AlphaFoldDB" id="A0A1M6WG53"/>
<dbReference type="PANTHER" id="PTHR24020">
    <property type="entry name" value="COLLAGEN ALPHA"/>
    <property type="match status" value="1"/>
</dbReference>
<gene>
    <name evidence="2" type="ORF">SAMN02745138_02581</name>
</gene>
<dbReference type="Pfam" id="PF00092">
    <property type="entry name" value="VWA"/>
    <property type="match status" value="1"/>
</dbReference>
<accession>A0A1M6WG53</accession>
<dbReference type="Proteomes" id="UP000183975">
    <property type="component" value="Unassembled WGS sequence"/>
</dbReference>
<dbReference type="RefSeq" id="WP_072852412.1">
    <property type="nucleotide sequence ID" value="NZ_FRAH01000054.1"/>
</dbReference>
<dbReference type="PROSITE" id="PS50234">
    <property type="entry name" value="VWFA"/>
    <property type="match status" value="1"/>
</dbReference>